<dbReference type="RefSeq" id="WP_193918697.1">
    <property type="nucleotide sequence ID" value="NZ_JADEWL010000016.1"/>
</dbReference>
<dbReference type="EMBL" id="JADEWL010000016">
    <property type="protein sequence ID" value="MBE9212596.1"/>
    <property type="molecule type" value="Genomic_DNA"/>
</dbReference>
<keyword evidence="1" id="KW-0472">Membrane</keyword>
<evidence type="ECO:0000313" key="3">
    <source>
        <dbReference type="Proteomes" id="UP000620559"/>
    </source>
</evidence>
<dbReference type="AlphaFoldDB" id="A0A8J7JZK7"/>
<name>A0A8J7JZK7_9CYAN</name>
<reference evidence="2" key="1">
    <citation type="submission" date="2020-10" db="EMBL/GenBank/DDBJ databases">
        <authorList>
            <person name="Castelo-Branco R."/>
            <person name="Eusebio N."/>
            <person name="Adriana R."/>
            <person name="Vieira A."/>
            <person name="Brugerolle De Fraissinette N."/>
            <person name="Rezende De Castro R."/>
            <person name="Schneider M.P."/>
            <person name="Vasconcelos V."/>
            <person name="Leao P.N."/>
        </authorList>
    </citation>
    <scope>NUCLEOTIDE SEQUENCE</scope>
    <source>
        <strain evidence="2">LEGE 06105</strain>
    </source>
</reference>
<keyword evidence="1" id="KW-1133">Transmembrane helix</keyword>
<feature type="transmembrane region" description="Helical" evidence="1">
    <location>
        <begin position="15"/>
        <end position="36"/>
    </location>
</feature>
<keyword evidence="3" id="KW-1185">Reference proteome</keyword>
<gene>
    <name evidence="2" type="ORF">IQ247_07680</name>
</gene>
<feature type="transmembrane region" description="Helical" evidence="1">
    <location>
        <begin position="240"/>
        <end position="261"/>
    </location>
</feature>
<evidence type="ECO:0000313" key="2">
    <source>
        <dbReference type="EMBL" id="MBE9212596.1"/>
    </source>
</evidence>
<evidence type="ECO:0000256" key="1">
    <source>
        <dbReference type="SAM" id="Phobius"/>
    </source>
</evidence>
<feature type="transmembrane region" description="Helical" evidence="1">
    <location>
        <begin position="88"/>
        <end position="114"/>
    </location>
</feature>
<feature type="transmembrane region" description="Helical" evidence="1">
    <location>
        <begin position="320"/>
        <end position="342"/>
    </location>
</feature>
<dbReference type="Proteomes" id="UP000620559">
    <property type="component" value="Unassembled WGS sequence"/>
</dbReference>
<protein>
    <submittedName>
        <fullName evidence="2">Uncharacterized protein</fullName>
    </submittedName>
</protein>
<feature type="transmembrane region" description="Helical" evidence="1">
    <location>
        <begin position="135"/>
        <end position="161"/>
    </location>
</feature>
<proteinExistence type="predicted"/>
<organism evidence="2 3">
    <name type="scientific">Plectonema cf. radiosum LEGE 06105</name>
    <dbReference type="NCBI Taxonomy" id="945769"/>
    <lineage>
        <taxon>Bacteria</taxon>
        <taxon>Bacillati</taxon>
        <taxon>Cyanobacteriota</taxon>
        <taxon>Cyanophyceae</taxon>
        <taxon>Oscillatoriophycideae</taxon>
        <taxon>Oscillatoriales</taxon>
        <taxon>Microcoleaceae</taxon>
        <taxon>Plectonema</taxon>
    </lineage>
</organism>
<feature type="transmembrane region" description="Helical" evidence="1">
    <location>
        <begin position="399"/>
        <end position="415"/>
    </location>
</feature>
<feature type="transmembrane region" description="Helical" evidence="1">
    <location>
        <begin position="181"/>
        <end position="200"/>
    </location>
</feature>
<feature type="transmembrane region" description="Helical" evidence="1">
    <location>
        <begin position="281"/>
        <end position="299"/>
    </location>
</feature>
<keyword evidence="1" id="KW-0812">Transmembrane</keyword>
<accession>A0A8J7JZK7</accession>
<comment type="caution">
    <text evidence="2">The sequence shown here is derived from an EMBL/GenBank/DDBJ whole genome shotgun (WGS) entry which is preliminary data.</text>
</comment>
<feature type="transmembrane region" description="Helical" evidence="1">
    <location>
        <begin position="354"/>
        <end position="372"/>
    </location>
</feature>
<sequence>MKINNHFRPEIKKTYLFNIYFLISIGVIYLLLFLALNKLQYSATTDEPHYWETSLRFSYSLIPSLELLRNYGELNTPLPFMMFGGLEYLFKGGIFAGRFLNFIISFLMTCLIGLPKGKVTKKSVLSVCGLLLFPYYLILSGRLYTDIIAVFFVFLGFWFYLRSQHILSSFAFILAIASRQFMLAFPLAIAIFELINYLIIKMRIYGLKKVANSYSENSEQELGTIETNDLAKTRINPLRWLMPLIASLSIVGWLLFFRGIAPEAGMVARTVPKVQQNLWSIDLSGSYFSLSCVGLYFVIPELILFRPKLRIQNLLTRNNIFFAAVLLLLFIIFPLLEAHGILIKVATILLPNDFLRLTVFYFLALITCLRFFNRLNLAFWLLLINCGLMMKAYPWDKYVLPLLIVFWYLKSINILDKKSLIKFPSAAIYE</sequence>